<dbReference type="Gramene" id="Pp3c9_5559V3.1">
    <property type="protein sequence ID" value="Pp3c9_5559V3.1"/>
    <property type="gene ID" value="Pp3c9_5559"/>
</dbReference>
<dbReference type="Gramene" id="Pp3c9_5449V3.1">
    <property type="protein sequence ID" value="Pp3c9_5449V3.1"/>
    <property type="gene ID" value="Pp3c9_5449"/>
</dbReference>
<name>A0A2K1K244_PHYPA</name>
<proteinExistence type="predicted"/>
<dbReference type="EMBL" id="ABEU02000009">
    <property type="protein sequence ID" value="PNR47861.1"/>
    <property type="molecule type" value="Genomic_DNA"/>
</dbReference>
<dbReference type="EnsemblPlants" id="Pp3c9_5449V3.1">
    <property type="protein sequence ID" value="Pp3c9_5449V3.1"/>
    <property type="gene ID" value="Pp3c9_5449"/>
</dbReference>
<dbReference type="EnsemblPlants" id="Pp3c9_5559V3.1">
    <property type="protein sequence ID" value="Pp3c9_5559V3.1"/>
    <property type="gene ID" value="Pp3c9_5559"/>
</dbReference>
<evidence type="ECO:0000313" key="2">
    <source>
        <dbReference type="EMBL" id="PNR47861.1"/>
    </source>
</evidence>
<gene>
    <name evidence="3" type="primary">LOC112286548</name>
    <name evidence="1" type="ORF">PHYPA_012327</name>
    <name evidence="2" type="ORF">PHYPA_012334</name>
</gene>
<dbReference type="AlphaFoldDB" id="A0A2K1K244"/>
<dbReference type="EMBL" id="ABEU02000009">
    <property type="protein sequence ID" value="PNR47854.1"/>
    <property type="molecule type" value="Genomic_DNA"/>
</dbReference>
<dbReference type="Proteomes" id="UP000006727">
    <property type="component" value="Chromosome 9"/>
</dbReference>
<sequence>MHFRWTSLRLCGALFLLFVVSWSSWAWQQRRFFLAHSPATSAEADVDADPVATIEFSTHPVMESLCRTSSTSIIVGPVAGDGGSFASNWLCFRTVIGVVLLPSFVAVV</sequence>
<reference evidence="1 4" key="2">
    <citation type="journal article" date="2018" name="Plant J.">
        <title>The Physcomitrella patens chromosome-scale assembly reveals moss genome structure and evolution.</title>
        <authorList>
            <person name="Lang D."/>
            <person name="Ullrich K.K."/>
            <person name="Murat F."/>
            <person name="Fuchs J."/>
            <person name="Jenkins J."/>
            <person name="Haas F.B."/>
            <person name="Piednoel M."/>
            <person name="Gundlach H."/>
            <person name="Van Bel M."/>
            <person name="Meyberg R."/>
            <person name="Vives C."/>
            <person name="Morata J."/>
            <person name="Symeonidi A."/>
            <person name="Hiss M."/>
            <person name="Muchero W."/>
            <person name="Kamisugi Y."/>
            <person name="Saleh O."/>
            <person name="Blanc G."/>
            <person name="Decker E.L."/>
            <person name="van Gessel N."/>
            <person name="Grimwood J."/>
            <person name="Hayes R.D."/>
            <person name="Graham S.W."/>
            <person name="Gunter L.E."/>
            <person name="McDaniel S.F."/>
            <person name="Hoernstein S.N.W."/>
            <person name="Larsson A."/>
            <person name="Li F.W."/>
            <person name="Perroud P.F."/>
            <person name="Phillips J."/>
            <person name="Ranjan P."/>
            <person name="Rokshar D.S."/>
            <person name="Rothfels C.J."/>
            <person name="Schneider L."/>
            <person name="Shu S."/>
            <person name="Stevenson D.W."/>
            <person name="Thummler F."/>
            <person name="Tillich M."/>
            <person name="Villarreal Aguilar J.C."/>
            <person name="Widiez T."/>
            <person name="Wong G.K."/>
            <person name="Wymore A."/>
            <person name="Zhang Y."/>
            <person name="Zimmer A.D."/>
            <person name="Quatrano R.S."/>
            <person name="Mayer K.F.X."/>
            <person name="Goodstein D."/>
            <person name="Casacuberta J.M."/>
            <person name="Vandepoele K."/>
            <person name="Reski R."/>
            <person name="Cuming A.C."/>
            <person name="Tuskan G.A."/>
            <person name="Maumus F."/>
            <person name="Salse J."/>
            <person name="Schmutz J."/>
            <person name="Rensing S.A."/>
        </authorList>
    </citation>
    <scope>NUCLEOTIDE SEQUENCE [LARGE SCALE GENOMIC DNA]</scope>
    <source>
        <strain evidence="3 4">cv. Gransden 2004</strain>
    </source>
</reference>
<dbReference type="GeneID" id="112286548"/>
<keyword evidence="4" id="KW-1185">Reference proteome</keyword>
<evidence type="ECO:0000313" key="3">
    <source>
        <dbReference type="EnsemblPlants" id="Pp3c9_5449V3.1"/>
    </source>
</evidence>
<dbReference type="PaxDb" id="3218-PP1S199_144V6.1"/>
<evidence type="ECO:0000313" key="4">
    <source>
        <dbReference type="Proteomes" id="UP000006727"/>
    </source>
</evidence>
<dbReference type="RefSeq" id="XP_024384275.1">
    <property type="nucleotide sequence ID" value="XM_024528507.2"/>
</dbReference>
<reference evidence="3" key="3">
    <citation type="submission" date="2020-12" db="UniProtKB">
        <authorList>
            <consortium name="EnsemblPlants"/>
        </authorList>
    </citation>
    <scope>IDENTIFICATION</scope>
</reference>
<accession>A0A2K1K244</accession>
<organism evidence="1">
    <name type="scientific">Physcomitrium patens</name>
    <name type="common">Spreading-leaved earth moss</name>
    <name type="synonym">Physcomitrella patens</name>
    <dbReference type="NCBI Taxonomy" id="3218"/>
    <lineage>
        <taxon>Eukaryota</taxon>
        <taxon>Viridiplantae</taxon>
        <taxon>Streptophyta</taxon>
        <taxon>Embryophyta</taxon>
        <taxon>Bryophyta</taxon>
        <taxon>Bryophytina</taxon>
        <taxon>Bryopsida</taxon>
        <taxon>Funariidae</taxon>
        <taxon>Funariales</taxon>
        <taxon>Funariaceae</taxon>
        <taxon>Physcomitrium</taxon>
    </lineage>
</organism>
<protein>
    <submittedName>
        <fullName evidence="1 3">Uncharacterized protein</fullName>
    </submittedName>
</protein>
<reference evidence="1 4" key="1">
    <citation type="journal article" date="2008" name="Science">
        <title>The Physcomitrella genome reveals evolutionary insights into the conquest of land by plants.</title>
        <authorList>
            <person name="Rensing S."/>
            <person name="Lang D."/>
            <person name="Zimmer A."/>
            <person name="Terry A."/>
            <person name="Salamov A."/>
            <person name="Shapiro H."/>
            <person name="Nishiyama T."/>
            <person name="Perroud P.-F."/>
            <person name="Lindquist E."/>
            <person name="Kamisugi Y."/>
            <person name="Tanahashi T."/>
            <person name="Sakakibara K."/>
            <person name="Fujita T."/>
            <person name="Oishi K."/>
            <person name="Shin-I T."/>
            <person name="Kuroki Y."/>
            <person name="Toyoda A."/>
            <person name="Suzuki Y."/>
            <person name="Hashimoto A."/>
            <person name="Yamaguchi K."/>
            <person name="Sugano A."/>
            <person name="Kohara Y."/>
            <person name="Fujiyama A."/>
            <person name="Anterola A."/>
            <person name="Aoki S."/>
            <person name="Ashton N."/>
            <person name="Barbazuk W.B."/>
            <person name="Barker E."/>
            <person name="Bennetzen J."/>
            <person name="Bezanilla M."/>
            <person name="Blankenship R."/>
            <person name="Cho S.H."/>
            <person name="Dutcher S."/>
            <person name="Estelle M."/>
            <person name="Fawcett J.A."/>
            <person name="Gundlach H."/>
            <person name="Hanada K."/>
            <person name="Heyl A."/>
            <person name="Hicks K.A."/>
            <person name="Hugh J."/>
            <person name="Lohr M."/>
            <person name="Mayer K."/>
            <person name="Melkozernov A."/>
            <person name="Murata T."/>
            <person name="Nelson D."/>
            <person name="Pils B."/>
            <person name="Prigge M."/>
            <person name="Reiss B."/>
            <person name="Renner T."/>
            <person name="Rombauts S."/>
            <person name="Rushton P."/>
            <person name="Sanderfoot A."/>
            <person name="Schween G."/>
            <person name="Shiu S.-H."/>
            <person name="Stueber K."/>
            <person name="Theodoulou F.L."/>
            <person name="Tu H."/>
            <person name="Van de Peer Y."/>
            <person name="Verrier P.J."/>
            <person name="Waters E."/>
            <person name="Wood A."/>
            <person name="Yang L."/>
            <person name="Cove D."/>
            <person name="Cuming A."/>
            <person name="Hasebe M."/>
            <person name="Lucas S."/>
            <person name="Mishler D.B."/>
            <person name="Reski R."/>
            <person name="Grigoriev I."/>
            <person name="Quatrano R.S."/>
            <person name="Boore J.L."/>
        </authorList>
    </citation>
    <scope>NUCLEOTIDE SEQUENCE [LARGE SCALE GENOMIC DNA]</scope>
    <source>
        <strain evidence="3 4">cv. Gransden 2004</strain>
    </source>
</reference>
<evidence type="ECO:0000313" key="1">
    <source>
        <dbReference type="EMBL" id="PNR47854.1"/>
    </source>
</evidence>